<protein>
    <submittedName>
        <fullName evidence="1">Uncharacterized protein</fullName>
    </submittedName>
</protein>
<dbReference type="AlphaFoldDB" id="A0AAW5RDE4"/>
<proteinExistence type="predicted"/>
<sequence>MKDEKPFWGKRQAAHSGLKVDDLDAQAERALKQACGFADTVRRDRRPLPRRHVRGCGLSGPPRSPFYWQEDQWLFTSARGVGMICRAKKDCMDDLNPICG</sequence>
<comment type="caution">
    <text evidence="1">The sequence shown here is derived from an EMBL/GenBank/DDBJ whole genome shotgun (WGS) entry which is preliminary data.</text>
</comment>
<evidence type="ECO:0000313" key="2">
    <source>
        <dbReference type="Proteomes" id="UP001208651"/>
    </source>
</evidence>
<organism evidence="1 2">
    <name type="scientific">Aeromonas media</name>
    <dbReference type="NCBI Taxonomy" id="651"/>
    <lineage>
        <taxon>Bacteria</taxon>
        <taxon>Pseudomonadati</taxon>
        <taxon>Pseudomonadota</taxon>
        <taxon>Gammaproteobacteria</taxon>
        <taxon>Aeromonadales</taxon>
        <taxon>Aeromonadaceae</taxon>
        <taxon>Aeromonas</taxon>
    </lineage>
</organism>
<dbReference type="EMBL" id="JAJVCY010000001">
    <property type="protein sequence ID" value="MCV3286725.1"/>
    <property type="molecule type" value="Genomic_DNA"/>
</dbReference>
<evidence type="ECO:0000313" key="1">
    <source>
        <dbReference type="EMBL" id="MCV3286725.1"/>
    </source>
</evidence>
<dbReference type="RefSeq" id="WP_263684371.1">
    <property type="nucleotide sequence ID" value="NZ_JAJVCY010000001.1"/>
</dbReference>
<dbReference type="Proteomes" id="UP001208651">
    <property type="component" value="Unassembled WGS sequence"/>
</dbReference>
<reference evidence="1" key="1">
    <citation type="submission" date="2022-01" db="EMBL/GenBank/DDBJ databases">
        <title>Comparison of Fish pathogen Aeromonas spp.</title>
        <authorList>
            <person name="Dubey S."/>
            <person name="Sorum H."/>
            <person name="Munangandu H.M."/>
        </authorList>
    </citation>
    <scope>NUCLEOTIDE SEQUENCE</scope>
    <source>
        <strain evidence="1">SD/21-15</strain>
    </source>
</reference>
<name>A0AAW5RDE4_AERME</name>
<accession>A0AAW5RDE4</accession>
<gene>
    <name evidence="1" type="ORF">LZT28_00430</name>
</gene>